<dbReference type="Proteomes" id="UP001303373">
    <property type="component" value="Chromosome 4"/>
</dbReference>
<dbReference type="SUPFAM" id="SSF51735">
    <property type="entry name" value="NAD(P)-binding Rossmann-fold domains"/>
    <property type="match status" value="1"/>
</dbReference>
<sequence length="340" mass="37380">MPTQIRKAVISAFGDESNITIVNATIDDPTKDEVQVRVFYSSFSGTDVNMRLGRYPMQRAAPLTPGYCLVGAVEKDSSSGNFKRGDVVGALTIYDGQATLCNVPEKYLVLLPSGLDHRKACALIVDWTTAYGLVMRSGKVSAGQRVFIHGLSGAVGYASAFLCQLQGVRVYGTASERNHVMLKTLGWTPYVYSNKNWIQSMKEIGGADIVFDPLGFESWDESWSILSKNHSILIGYGGNLATLNNQPSRSVVMPTIKLLSRNIMCLGFGNKTTKFYYISRDDKTFIPDLQALFELLQQDRIDVRIKSVFDLEDVQVAHRCWSNSALGAGVGSMLFNVGAK</sequence>
<dbReference type="PANTHER" id="PTHR43677:SF4">
    <property type="entry name" value="QUINONE OXIDOREDUCTASE-LIKE PROTEIN 2"/>
    <property type="match status" value="1"/>
</dbReference>
<dbReference type="Pfam" id="PF13602">
    <property type="entry name" value="ADH_zinc_N_2"/>
    <property type="match status" value="1"/>
</dbReference>
<dbReference type="AlphaFoldDB" id="A0AAQ3R9M0"/>
<evidence type="ECO:0000313" key="3">
    <source>
        <dbReference type="Proteomes" id="UP001303373"/>
    </source>
</evidence>
<proteinExistence type="predicted"/>
<dbReference type="InterPro" id="IPR036291">
    <property type="entry name" value="NAD(P)-bd_dom_sf"/>
</dbReference>
<gene>
    <name evidence="2" type="ORF">R9X50_00309400</name>
</gene>
<dbReference type="Pfam" id="PF08240">
    <property type="entry name" value="ADH_N"/>
    <property type="match status" value="1"/>
</dbReference>
<reference evidence="2 3" key="1">
    <citation type="submission" date="2023-11" db="EMBL/GenBank/DDBJ databases">
        <title>An acidophilic fungus is an integral part of prey digestion in a carnivorous sundew plant.</title>
        <authorList>
            <person name="Tsai I.J."/>
        </authorList>
    </citation>
    <scope>NUCLEOTIDE SEQUENCE [LARGE SCALE GENOMIC DNA]</scope>
    <source>
        <strain evidence="2">169a</strain>
    </source>
</reference>
<evidence type="ECO:0000259" key="1">
    <source>
        <dbReference type="SMART" id="SM00829"/>
    </source>
</evidence>
<dbReference type="InterPro" id="IPR051397">
    <property type="entry name" value="Zn-ADH-like_protein"/>
</dbReference>
<feature type="domain" description="Enoyl reductase (ER)" evidence="1">
    <location>
        <begin position="14"/>
        <end position="326"/>
    </location>
</feature>
<dbReference type="GO" id="GO:0005739">
    <property type="term" value="C:mitochondrion"/>
    <property type="evidence" value="ECO:0007669"/>
    <property type="project" value="TreeGrafter"/>
</dbReference>
<dbReference type="Gene3D" id="3.40.50.720">
    <property type="entry name" value="NAD(P)-binding Rossmann-like Domain"/>
    <property type="match status" value="1"/>
</dbReference>
<dbReference type="PANTHER" id="PTHR43677">
    <property type="entry name" value="SHORT-CHAIN DEHYDROGENASE/REDUCTASE"/>
    <property type="match status" value="1"/>
</dbReference>
<dbReference type="InterPro" id="IPR013154">
    <property type="entry name" value="ADH-like_N"/>
</dbReference>
<name>A0AAQ3R9M0_9PEZI</name>
<dbReference type="GO" id="GO:0016491">
    <property type="term" value="F:oxidoreductase activity"/>
    <property type="evidence" value="ECO:0007669"/>
    <property type="project" value="InterPro"/>
</dbReference>
<dbReference type="InterPro" id="IPR020843">
    <property type="entry name" value="ER"/>
</dbReference>
<dbReference type="SUPFAM" id="SSF50129">
    <property type="entry name" value="GroES-like"/>
    <property type="match status" value="1"/>
</dbReference>
<protein>
    <recommendedName>
        <fullName evidence="1">Enoyl reductase (ER) domain-containing protein</fullName>
    </recommendedName>
</protein>
<organism evidence="2 3">
    <name type="scientific">Acrodontium crateriforme</name>
    <dbReference type="NCBI Taxonomy" id="150365"/>
    <lineage>
        <taxon>Eukaryota</taxon>
        <taxon>Fungi</taxon>
        <taxon>Dikarya</taxon>
        <taxon>Ascomycota</taxon>
        <taxon>Pezizomycotina</taxon>
        <taxon>Dothideomycetes</taxon>
        <taxon>Dothideomycetidae</taxon>
        <taxon>Mycosphaerellales</taxon>
        <taxon>Teratosphaeriaceae</taxon>
        <taxon>Acrodontium</taxon>
    </lineage>
</organism>
<dbReference type="InterPro" id="IPR011032">
    <property type="entry name" value="GroES-like_sf"/>
</dbReference>
<accession>A0AAQ3R9M0</accession>
<dbReference type="EMBL" id="CP138583">
    <property type="protein sequence ID" value="WPH00270.1"/>
    <property type="molecule type" value="Genomic_DNA"/>
</dbReference>
<dbReference type="Gene3D" id="3.90.180.10">
    <property type="entry name" value="Medium-chain alcohol dehydrogenases, catalytic domain"/>
    <property type="match status" value="1"/>
</dbReference>
<dbReference type="CDD" id="cd08273">
    <property type="entry name" value="MDR8"/>
    <property type="match status" value="1"/>
</dbReference>
<evidence type="ECO:0000313" key="2">
    <source>
        <dbReference type="EMBL" id="WPH00270.1"/>
    </source>
</evidence>
<keyword evidence="3" id="KW-1185">Reference proteome</keyword>
<dbReference type="SMART" id="SM00829">
    <property type="entry name" value="PKS_ER"/>
    <property type="match status" value="1"/>
</dbReference>